<feature type="non-terminal residue" evidence="1">
    <location>
        <position position="1"/>
    </location>
</feature>
<dbReference type="AlphaFoldDB" id="A0A6G0YHG8"/>
<dbReference type="OrthoDB" id="5858677at2759"/>
<protein>
    <submittedName>
        <fullName evidence="1">Mucin-22</fullName>
    </submittedName>
</protein>
<dbReference type="InterPro" id="IPR016187">
    <property type="entry name" value="CTDL_fold"/>
</dbReference>
<evidence type="ECO:0000313" key="1">
    <source>
        <dbReference type="EMBL" id="KAF0756003.1"/>
    </source>
</evidence>
<name>A0A6G0YHG8_APHCR</name>
<gene>
    <name evidence="1" type="ORF">FWK35_00035378</name>
</gene>
<organism evidence="1 2">
    <name type="scientific">Aphis craccivora</name>
    <name type="common">Cowpea aphid</name>
    <dbReference type="NCBI Taxonomy" id="307492"/>
    <lineage>
        <taxon>Eukaryota</taxon>
        <taxon>Metazoa</taxon>
        <taxon>Ecdysozoa</taxon>
        <taxon>Arthropoda</taxon>
        <taxon>Hexapoda</taxon>
        <taxon>Insecta</taxon>
        <taxon>Pterygota</taxon>
        <taxon>Neoptera</taxon>
        <taxon>Paraneoptera</taxon>
        <taxon>Hemiptera</taxon>
        <taxon>Sternorrhyncha</taxon>
        <taxon>Aphidomorpha</taxon>
        <taxon>Aphidoidea</taxon>
        <taxon>Aphididae</taxon>
        <taxon>Aphidini</taxon>
        <taxon>Aphis</taxon>
        <taxon>Aphis</taxon>
    </lineage>
</organism>
<proteinExistence type="predicted"/>
<keyword evidence="2" id="KW-1185">Reference proteome</keyword>
<dbReference type="CDD" id="cd00037">
    <property type="entry name" value="CLECT"/>
    <property type="match status" value="1"/>
</dbReference>
<accession>A0A6G0YHG8</accession>
<comment type="caution">
    <text evidence="1">The sequence shown here is derived from an EMBL/GenBank/DDBJ whole genome shotgun (WGS) entry which is preliminary data.</text>
</comment>
<dbReference type="EMBL" id="VUJU01003963">
    <property type="protein sequence ID" value="KAF0756003.1"/>
    <property type="molecule type" value="Genomic_DNA"/>
</dbReference>
<sequence>VNISSSWLLPQNEFPVFYRHFRDRVTWFEADAVCQFHHAQLATDIVDFTTVMYKSDLQKICITFKHSILER</sequence>
<dbReference type="SUPFAM" id="SSF56436">
    <property type="entry name" value="C-type lectin-like"/>
    <property type="match status" value="1"/>
</dbReference>
<evidence type="ECO:0000313" key="2">
    <source>
        <dbReference type="Proteomes" id="UP000478052"/>
    </source>
</evidence>
<dbReference type="Proteomes" id="UP000478052">
    <property type="component" value="Unassembled WGS sequence"/>
</dbReference>
<reference evidence="1 2" key="1">
    <citation type="submission" date="2019-08" db="EMBL/GenBank/DDBJ databases">
        <title>Whole genome of Aphis craccivora.</title>
        <authorList>
            <person name="Voronova N.V."/>
            <person name="Shulinski R.S."/>
            <person name="Bandarenka Y.V."/>
            <person name="Zhorov D.G."/>
            <person name="Warner D."/>
        </authorList>
    </citation>
    <scope>NUCLEOTIDE SEQUENCE [LARGE SCALE GENOMIC DNA]</scope>
    <source>
        <strain evidence="1">180601</strain>
        <tissue evidence="1">Whole Body</tissue>
    </source>
</reference>